<evidence type="ECO:0000256" key="1">
    <source>
        <dbReference type="SAM" id="Phobius"/>
    </source>
</evidence>
<dbReference type="Proteomes" id="UP000500961">
    <property type="component" value="Chromosome"/>
</dbReference>
<organism evidence="2 3">
    <name type="scientific">Tenuifilum thalassicum</name>
    <dbReference type="NCBI Taxonomy" id="2590900"/>
    <lineage>
        <taxon>Bacteria</taxon>
        <taxon>Pseudomonadati</taxon>
        <taxon>Bacteroidota</taxon>
        <taxon>Bacteroidia</taxon>
        <taxon>Bacteroidales</taxon>
        <taxon>Tenuifilaceae</taxon>
        <taxon>Tenuifilum</taxon>
    </lineage>
</organism>
<dbReference type="KEGG" id="ttz:FHG85_01000"/>
<evidence type="ECO:0008006" key="4">
    <source>
        <dbReference type="Google" id="ProtNLM"/>
    </source>
</evidence>
<accession>A0A7D4C7B9</accession>
<sequence length="200" mass="22454">MLKKISHLLSIFLHPIFATTYLYFLILNSDSFVAFLPPTYKFTIIAFVAINTIALPLLLMVVLRRLKLIKDYLLHDNRERVLPIVLSIIPYFFTIFLFVRIGAPFILIKILQAGIYVLFLSAVISYFWKISLHMMGIGGIVGFILASALGGNSYATSLFILAVILSGFLASARLLKGDHKPTQVYAGFLLGFTVVFLNFI</sequence>
<feature type="transmembrane region" description="Helical" evidence="1">
    <location>
        <begin position="105"/>
        <end position="128"/>
    </location>
</feature>
<keyword evidence="1" id="KW-1133">Transmembrane helix</keyword>
<feature type="transmembrane region" description="Helical" evidence="1">
    <location>
        <begin position="81"/>
        <end position="99"/>
    </location>
</feature>
<keyword evidence="1" id="KW-0472">Membrane</keyword>
<gene>
    <name evidence="2" type="ORF">FHG85_01000</name>
</gene>
<feature type="transmembrane region" description="Helical" evidence="1">
    <location>
        <begin position="42"/>
        <end position="61"/>
    </location>
</feature>
<evidence type="ECO:0000313" key="3">
    <source>
        <dbReference type="Proteomes" id="UP000500961"/>
    </source>
</evidence>
<reference evidence="2 3" key="1">
    <citation type="submission" date="2019-07" db="EMBL/GenBank/DDBJ databases">
        <title>Thalassofilum flectens gen. nov., sp. nov., a novel moderate thermophilic anaerobe from a shallow sea hot spring in Kunashir Island (Russia), representing a new family in the order Bacteroidales, and proposal of Thalassofilacea fam. nov.</title>
        <authorList>
            <person name="Kochetkova T.V."/>
            <person name="Podosokorskaya O.A."/>
            <person name="Novikov A."/>
            <person name="Elcheninov A.G."/>
            <person name="Toshchakov S.V."/>
            <person name="Kublanov I.V."/>
        </authorList>
    </citation>
    <scope>NUCLEOTIDE SEQUENCE [LARGE SCALE GENOMIC DNA]</scope>
    <source>
        <strain evidence="2 3">38-H</strain>
    </source>
</reference>
<evidence type="ECO:0000313" key="2">
    <source>
        <dbReference type="EMBL" id="QKG78902.1"/>
    </source>
</evidence>
<name>A0A7D4C7B9_9BACT</name>
<keyword evidence="3" id="KW-1185">Reference proteome</keyword>
<proteinExistence type="predicted"/>
<protein>
    <recommendedName>
        <fullName evidence="4">PAP2 family protein</fullName>
    </recommendedName>
</protein>
<keyword evidence="1" id="KW-0812">Transmembrane</keyword>
<feature type="transmembrane region" description="Helical" evidence="1">
    <location>
        <begin position="182"/>
        <end position="199"/>
    </location>
</feature>
<feature type="transmembrane region" description="Helical" evidence="1">
    <location>
        <begin position="140"/>
        <end position="170"/>
    </location>
</feature>
<dbReference type="AlphaFoldDB" id="A0A7D4C7B9"/>
<dbReference type="EMBL" id="CP041345">
    <property type="protein sequence ID" value="QKG78902.1"/>
    <property type="molecule type" value="Genomic_DNA"/>
</dbReference>
<dbReference type="RefSeq" id="WP_173072417.1">
    <property type="nucleotide sequence ID" value="NZ_CP041345.1"/>
</dbReference>